<reference evidence="12 13" key="1">
    <citation type="submission" date="2020-09" db="EMBL/GenBank/DDBJ databases">
        <title>Complete genome sequence of an Arctic sea ice bacterium Marinomonas arctica BSI20414.</title>
        <authorList>
            <person name="Liao L."/>
            <person name="Chen B."/>
        </authorList>
    </citation>
    <scope>NUCLEOTIDE SEQUENCE [LARGE SCALE GENOMIC DNA]</scope>
    <source>
        <strain evidence="12 13">BSI20414</strain>
    </source>
</reference>
<dbReference type="SMART" id="SM00387">
    <property type="entry name" value="HATPase_c"/>
    <property type="match status" value="1"/>
</dbReference>
<dbReference type="Gene3D" id="3.30.565.10">
    <property type="entry name" value="Histidine kinase-like ATPase, C-terminal domain"/>
    <property type="match status" value="1"/>
</dbReference>
<keyword evidence="13" id="KW-1185">Reference proteome</keyword>
<dbReference type="Pfam" id="PF02518">
    <property type="entry name" value="HATPase_c"/>
    <property type="match status" value="1"/>
</dbReference>
<name>A0A7H1J3N3_9GAMM</name>
<evidence type="ECO:0000256" key="1">
    <source>
        <dbReference type="ARBA" id="ARBA00000185"/>
    </source>
</evidence>
<dbReference type="KEGG" id="mard:IBG28_15580"/>
<organism evidence="12 13">
    <name type="scientific">Marinomonas arctica</name>
    <dbReference type="NCBI Taxonomy" id="383750"/>
    <lineage>
        <taxon>Bacteria</taxon>
        <taxon>Pseudomonadati</taxon>
        <taxon>Pseudomonadota</taxon>
        <taxon>Gammaproteobacteria</taxon>
        <taxon>Oceanospirillales</taxon>
        <taxon>Oceanospirillaceae</taxon>
        <taxon>Marinomonas</taxon>
    </lineage>
</organism>
<keyword evidence="3" id="KW-0479">Metal-binding</keyword>
<dbReference type="PRINTS" id="PR01098">
    <property type="entry name" value="TOPISMRASE4B"/>
</dbReference>
<dbReference type="Pfam" id="PF00986">
    <property type="entry name" value="DNA_gyraseB_C"/>
    <property type="match status" value="1"/>
</dbReference>
<dbReference type="InterPro" id="IPR013759">
    <property type="entry name" value="Topo_IIA_B_C"/>
</dbReference>
<feature type="domain" description="Toprim" evidence="11">
    <location>
        <begin position="415"/>
        <end position="528"/>
    </location>
</feature>
<evidence type="ECO:0000313" key="13">
    <source>
        <dbReference type="Proteomes" id="UP000516370"/>
    </source>
</evidence>
<proteinExistence type="inferred from homology"/>
<evidence type="ECO:0000313" key="12">
    <source>
        <dbReference type="EMBL" id="QNT05099.1"/>
    </source>
</evidence>
<dbReference type="InterPro" id="IPR001241">
    <property type="entry name" value="Topo_IIA"/>
</dbReference>
<feature type="site" description="Interaction with DNA" evidence="10">
    <location>
        <position position="500"/>
    </location>
</feature>
<dbReference type="FunFam" id="3.40.50.670:FF:000003">
    <property type="entry name" value="DNA topoisomerase 4 subunit B"/>
    <property type="match status" value="1"/>
</dbReference>
<comment type="catalytic activity">
    <reaction evidence="1 10">
        <text>ATP-dependent breakage, passage and rejoining of double-stranded DNA.</text>
        <dbReference type="EC" id="5.6.2.2"/>
    </reaction>
</comment>
<dbReference type="NCBIfam" id="TIGR01055">
    <property type="entry name" value="parE_Gneg"/>
    <property type="match status" value="1"/>
</dbReference>
<evidence type="ECO:0000256" key="4">
    <source>
        <dbReference type="ARBA" id="ARBA00022741"/>
    </source>
</evidence>
<dbReference type="RefSeq" id="WP_111605519.1">
    <property type="nucleotide sequence ID" value="NZ_BMLJ01000001.1"/>
</dbReference>
<accession>A0A7H1J3N3</accession>
<evidence type="ECO:0000256" key="9">
    <source>
        <dbReference type="ARBA" id="ARBA00023235"/>
    </source>
</evidence>
<dbReference type="SUPFAM" id="SSF54211">
    <property type="entry name" value="Ribosomal protein S5 domain 2-like"/>
    <property type="match status" value="1"/>
</dbReference>
<dbReference type="Pfam" id="PF01751">
    <property type="entry name" value="Toprim"/>
    <property type="match status" value="1"/>
</dbReference>
<dbReference type="InterPro" id="IPR013760">
    <property type="entry name" value="Topo_IIA-like_dom_sf"/>
</dbReference>
<dbReference type="InterPro" id="IPR013506">
    <property type="entry name" value="Topo_IIA_bsu_dom2"/>
</dbReference>
<dbReference type="InterPro" id="IPR002288">
    <property type="entry name" value="DNA_gyrase_B_C"/>
</dbReference>
<feature type="binding site" evidence="10">
    <location>
        <position position="43"/>
    </location>
    <ligand>
        <name>ATP</name>
        <dbReference type="ChEBI" id="CHEBI:30616"/>
    </ligand>
</feature>
<dbReference type="Pfam" id="PF00204">
    <property type="entry name" value="DNA_gyraseB"/>
    <property type="match status" value="1"/>
</dbReference>
<dbReference type="PROSITE" id="PS00177">
    <property type="entry name" value="TOPOISOMERASE_II"/>
    <property type="match status" value="1"/>
</dbReference>
<dbReference type="FunFam" id="3.30.565.10:FF:000002">
    <property type="entry name" value="DNA gyrase subunit B"/>
    <property type="match status" value="1"/>
</dbReference>
<dbReference type="GO" id="GO:0006265">
    <property type="term" value="P:DNA topological change"/>
    <property type="evidence" value="ECO:0007669"/>
    <property type="project" value="UniProtKB-UniRule"/>
</dbReference>
<feature type="site" description="Interaction with DNA" evidence="10">
    <location>
        <position position="618"/>
    </location>
</feature>
<evidence type="ECO:0000256" key="10">
    <source>
        <dbReference type="HAMAP-Rule" id="MF_00938"/>
    </source>
</evidence>
<evidence type="ECO:0000256" key="2">
    <source>
        <dbReference type="ARBA" id="ARBA00001946"/>
    </source>
</evidence>
<dbReference type="SUPFAM" id="SSF55874">
    <property type="entry name" value="ATPase domain of HSP90 chaperone/DNA topoisomerase II/histidine kinase"/>
    <property type="match status" value="1"/>
</dbReference>
<dbReference type="SUPFAM" id="SSF56719">
    <property type="entry name" value="Type II DNA topoisomerase"/>
    <property type="match status" value="1"/>
</dbReference>
<dbReference type="GO" id="GO:0005694">
    <property type="term" value="C:chromosome"/>
    <property type="evidence" value="ECO:0007669"/>
    <property type="project" value="InterPro"/>
</dbReference>
<dbReference type="CDD" id="cd00822">
    <property type="entry name" value="TopoII_Trans_DNA_gyrase"/>
    <property type="match status" value="1"/>
</dbReference>
<feature type="binding site" evidence="10">
    <location>
        <begin position="111"/>
        <end position="117"/>
    </location>
    <ligand>
        <name>ATP</name>
        <dbReference type="ChEBI" id="CHEBI:30616"/>
    </ligand>
</feature>
<feature type="site" description="Interaction with DNA" evidence="10">
    <location>
        <position position="449"/>
    </location>
</feature>
<dbReference type="Gene3D" id="3.40.50.670">
    <property type="match status" value="1"/>
</dbReference>
<comment type="cofactor">
    <cofactor evidence="2">
        <name>Mg(2+)</name>
        <dbReference type="ChEBI" id="CHEBI:18420"/>
    </cofactor>
</comment>
<protein>
    <recommendedName>
        <fullName evidence="10">DNA topoisomerase 4 subunit B</fullName>
        <ecNumber evidence="10">5.6.2.2</ecNumber>
    </recommendedName>
    <alternativeName>
        <fullName evidence="10">Topoisomerase IV subunit B</fullName>
    </alternativeName>
</protein>
<comment type="function">
    <text evidence="10">Topoisomerase IV is essential for chromosome segregation. It relaxes supercoiled DNA. Performs the decatenation events required during the replication of a circular DNA molecule.</text>
</comment>
<dbReference type="SMART" id="SM00433">
    <property type="entry name" value="TOP2c"/>
    <property type="match status" value="1"/>
</dbReference>
<feature type="binding site" evidence="10">
    <location>
        <position position="70"/>
    </location>
    <ligand>
        <name>ATP</name>
        <dbReference type="ChEBI" id="CHEBI:30616"/>
    </ligand>
</feature>
<dbReference type="InterPro" id="IPR014721">
    <property type="entry name" value="Ribsml_uS5_D2-typ_fold_subgr"/>
</dbReference>
<dbReference type="PRINTS" id="PR00418">
    <property type="entry name" value="TPI2FAMILY"/>
</dbReference>
<dbReference type="OrthoDB" id="9802808at2"/>
<dbReference type="GO" id="GO:0007059">
    <property type="term" value="P:chromosome segregation"/>
    <property type="evidence" value="ECO:0007669"/>
    <property type="project" value="UniProtKB-UniRule"/>
</dbReference>
<evidence type="ECO:0000256" key="3">
    <source>
        <dbReference type="ARBA" id="ARBA00022723"/>
    </source>
</evidence>
<evidence type="ECO:0000259" key="11">
    <source>
        <dbReference type="PROSITE" id="PS50880"/>
    </source>
</evidence>
<dbReference type="GO" id="GO:0003918">
    <property type="term" value="F:DNA topoisomerase type II (double strand cut, ATP-hydrolyzing) activity"/>
    <property type="evidence" value="ECO:0007669"/>
    <property type="project" value="UniProtKB-UniRule"/>
</dbReference>
<dbReference type="Proteomes" id="UP000516370">
    <property type="component" value="Chromosome"/>
</dbReference>
<dbReference type="InterPro" id="IPR005737">
    <property type="entry name" value="TopoIV_B_Gneg"/>
</dbReference>
<keyword evidence="9 10" id="KW-0413">Isomerase</keyword>
<evidence type="ECO:0000256" key="8">
    <source>
        <dbReference type="ARBA" id="ARBA00023125"/>
    </source>
</evidence>
<evidence type="ECO:0000256" key="6">
    <source>
        <dbReference type="ARBA" id="ARBA00022842"/>
    </source>
</evidence>
<dbReference type="InterPro" id="IPR006171">
    <property type="entry name" value="TOPRIM_dom"/>
</dbReference>
<feature type="binding site" evidence="10">
    <location>
        <position position="6"/>
    </location>
    <ligand>
        <name>ATP</name>
        <dbReference type="ChEBI" id="CHEBI:30616"/>
    </ligand>
</feature>
<dbReference type="EC" id="5.6.2.2" evidence="10"/>
<sequence length="632" mass="69549">MSAKEYNAGSIEVLSGLEPVQKRPGMYTDTSRPNHLGQEVIDNSVDEALAGHADRIEVILYKDGSLSVEDNGRGMPVDIHPEEGISGVELILTKLHAGGKFSGDNYQFSGGLHGVGVSVVNALSTSLEVWVRRNGIQYHIGFENGFKTSELKEIGTVGKKNTGTKVKFTADSKYFDSPKFSVSRLKHLLKAKAVLCSGLHVVFIDQSGAEDVREEWFYQDGLKDYLAQANEGFVLLPDEPFIGGLTEKTQGVDWAVQWLPEGGELVTESYVNLIPTAQGGTHVNGLRTGLLEAIREFCDFHSLLPRGIKLTAEDVWDRCSYVLSAKIQEPQFSGQTKERLSSRQIVAFISATLKDAFSLWLNSHVEDGKKIADIVINSAQKRLKDSKKVVRKRITQGPALPGKLADCSGQDTSRSELFLVEGDSAGGSAKQAREKDFQAILPLRGKILNSWEVDSNQVLASQEIHDISVALGVDPGDDDLSGLRYGKVCILADADSDGLHIATLICALFVRHFPALVNSGHVFVAMPPLYRIDIGKEVYYALDDEEKDITLHKIAAENKRGTPNVQRFKGLGEMNPSQLRETTMAPDTRRLIQLTMEDKPDTDELLDKLLSKKRAGDRKNWLETYGNLAIID</sequence>
<dbReference type="InterPro" id="IPR036890">
    <property type="entry name" value="HATPase_C_sf"/>
</dbReference>
<dbReference type="InterPro" id="IPR003594">
    <property type="entry name" value="HATPase_dom"/>
</dbReference>
<keyword evidence="5 10" id="KW-0067">ATP-binding</keyword>
<gene>
    <name evidence="10 12" type="primary">parE</name>
    <name evidence="12" type="ORF">IBG28_15580</name>
</gene>
<keyword evidence="8 10" id="KW-0238">DNA-binding</keyword>
<dbReference type="GO" id="GO:0003677">
    <property type="term" value="F:DNA binding"/>
    <property type="evidence" value="ECO:0007669"/>
    <property type="project" value="UniProtKB-UniRule"/>
</dbReference>
<dbReference type="GO" id="GO:0005524">
    <property type="term" value="F:ATP binding"/>
    <property type="evidence" value="ECO:0007669"/>
    <property type="project" value="UniProtKB-UniRule"/>
</dbReference>
<keyword evidence="4 10" id="KW-0547">Nucleotide-binding</keyword>
<evidence type="ECO:0000256" key="5">
    <source>
        <dbReference type="ARBA" id="ARBA00022840"/>
    </source>
</evidence>
<dbReference type="EMBL" id="CP061081">
    <property type="protein sequence ID" value="QNT05099.1"/>
    <property type="molecule type" value="Genomic_DNA"/>
</dbReference>
<dbReference type="InterPro" id="IPR018522">
    <property type="entry name" value="TopoIIA_CS"/>
</dbReference>
<dbReference type="HAMAP" id="MF_00938">
    <property type="entry name" value="ParE_type1"/>
    <property type="match status" value="1"/>
</dbReference>
<dbReference type="CDD" id="cd16928">
    <property type="entry name" value="HATPase_GyrB-like"/>
    <property type="match status" value="1"/>
</dbReference>
<feature type="binding site" evidence="10">
    <location>
        <position position="337"/>
    </location>
    <ligand>
        <name>ATP</name>
        <dbReference type="ChEBI" id="CHEBI:30616"/>
    </ligand>
</feature>
<dbReference type="FunFam" id="3.30.230.10:FF:000012">
    <property type="entry name" value="DNA topoisomerase 4 subunit B"/>
    <property type="match status" value="1"/>
</dbReference>
<evidence type="ECO:0000256" key="7">
    <source>
        <dbReference type="ARBA" id="ARBA00023029"/>
    </source>
</evidence>
<dbReference type="AlphaFoldDB" id="A0A7H1J3N3"/>
<comment type="subunit">
    <text evidence="10">Heterotetramer composed of ParC and ParE.</text>
</comment>
<comment type="similarity">
    <text evidence="10">Belongs to the type II topoisomerase family. ParE type 1 subfamily.</text>
</comment>
<keyword evidence="7 10" id="KW-0799">Topoisomerase</keyword>
<dbReference type="InterPro" id="IPR020568">
    <property type="entry name" value="Ribosomal_Su5_D2-typ_SF"/>
</dbReference>
<dbReference type="PROSITE" id="PS50880">
    <property type="entry name" value="TOPRIM"/>
    <property type="match status" value="1"/>
</dbReference>
<dbReference type="GO" id="GO:0046872">
    <property type="term" value="F:metal ion binding"/>
    <property type="evidence" value="ECO:0007669"/>
    <property type="project" value="UniProtKB-KW"/>
</dbReference>
<dbReference type="Gene3D" id="3.30.230.10">
    <property type="match status" value="1"/>
</dbReference>
<dbReference type="PANTHER" id="PTHR45866:SF4">
    <property type="entry name" value="DNA TOPOISOMERASE 4 SUBUNIT B"/>
    <property type="match status" value="1"/>
</dbReference>
<keyword evidence="6" id="KW-0460">Magnesium</keyword>
<dbReference type="PANTHER" id="PTHR45866">
    <property type="entry name" value="DNA GYRASE/TOPOISOMERASE SUBUNIT B"/>
    <property type="match status" value="1"/>
</dbReference>